<dbReference type="GO" id="GO:0043161">
    <property type="term" value="P:proteasome-mediated ubiquitin-dependent protein catabolic process"/>
    <property type="evidence" value="ECO:0007669"/>
    <property type="project" value="TreeGrafter"/>
</dbReference>
<proteinExistence type="predicted"/>
<accession>A0AAR5PAR6</accession>
<dbReference type="GO" id="GO:0006513">
    <property type="term" value="P:protein monoubiquitination"/>
    <property type="evidence" value="ECO:0007669"/>
    <property type="project" value="TreeGrafter"/>
</dbReference>
<comment type="catalytic activity">
    <reaction evidence="1">
        <text>S-ubiquitinyl-[E2 ubiquitin-conjugating enzyme]-L-cysteine + [acceptor protein]-L-lysine = [E2 ubiquitin-conjugating enzyme]-L-cysteine + N(6)-ubiquitinyl-[acceptor protein]-L-lysine.</text>
        <dbReference type="EC" id="2.3.2.26"/>
    </reaction>
</comment>
<comment type="subunit">
    <text evidence="8">Interacts with UBE2C/UbcH10 (E2 ubiquitin-conjugating enzyme). In vitro, interacts with cyclin-B.</text>
</comment>
<dbReference type="EnsemblMetazoa" id="XM_019902212.1">
    <property type="protein sequence ID" value="XP_019757771.1"/>
    <property type="gene ID" value="LOC109536130"/>
</dbReference>
<dbReference type="GO" id="GO:0000151">
    <property type="term" value="C:ubiquitin ligase complex"/>
    <property type="evidence" value="ECO:0007669"/>
    <property type="project" value="TreeGrafter"/>
</dbReference>
<keyword evidence="10" id="KW-1185">Reference proteome</keyword>
<evidence type="ECO:0000256" key="7">
    <source>
        <dbReference type="ARBA" id="ARBA00053831"/>
    </source>
</evidence>
<dbReference type="GeneID" id="109536130"/>
<evidence type="ECO:0000313" key="9">
    <source>
        <dbReference type="EnsemblMetazoa" id="XP_019757771.1"/>
    </source>
</evidence>
<dbReference type="GO" id="GO:0005634">
    <property type="term" value="C:nucleus"/>
    <property type="evidence" value="ECO:0007669"/>
    <property type="project" value="TreeGrafter"/>
</dbReference>
<protein>
    <recommendedName>
        <fullName evidence="3">E3 ubiquitin-protein ligase E3D</fullName>
        <ecNumber evidence="2">2.3.2.26</ecNumber>
    </recommendedName>
    <alternativeName>
        <fullName evidence="6">HECT-type E3 ubiquitin transferase E3D</fullName>
    </alternativeName>
    <alternativeName>
        <fullName evidence="5">UbcH10-binding protein with a HECT-like domain</fullName>
    </alternativeName>
    <alternativeName>
        <fullName evidence="4">Ubiquitin-conjugating enzyme E2C-binding protein</fullName>
    </alternativeName>
</protein>
<dbReference type="PANTHER" id="PTHR31531">
    <property type="entry name" value="E3 UBIQUITIN-PROTEIN LIGASE E3D FAMILY MEMBER"/>
    <property type="match status" value="1"/>
</dbReference>
<dbReference type="GO" id="GO:0061630">
    <property type="term" value="F:ubiquitin protein ligase activity"/>
    <property type="evidence" value="ECO:0007669"/>
    <property type="project" value="UniProtKB-EC"/>
</dbReference>
<dbReference type="GO" id="GO:0030332">
    <property type="term" value="F:cyclin binding"/>
    <property type="evidence" value="ECO:0007669"/>
    <property type="project" value="TreeGrafter"/>
</dbReference>
<dbReference type="GO" id="GO:0051865">
    <property type="term" value="P:protein autoubiquitination"/>
    <property type="evidence" value="ECO:0007669"/>
    <property type="project" value="TreeGrafter"/>
</dbReference>
<organism evidence="9 10">
    <name type="scientific">Dendroctonus ponderosae</name>
    <name type="common">Mountain pine beetle</name>
    <dbReference type="NCBI Taxonomy" id="77166"/>
    <lineage>
        <taxon>Eukaryota</taxon>
        <taxon>Metazoa</taxon>
        <taxon>Ecdysozoa</taxon>
        <taxon>Arthropoda</taxon>
        <taxon>Hexapoda</taxon>
        <taxon>Insecta</taxon>
        <taxon>Pterygota</taxon>
        <taxon>Neoptera</taxon>
        <taxon>Endopterygota</taxon>
        <taxon>Coleoptera</taxon>
        <taxon>Polyphaga</taxon>
        <taxon>Cucujiformia</taxon>
        <taxon>Curculionidae</taxon>
        <taxon>Scolytinae</taxon>
        <taxon>Dendroctonus</taxon>
    </lineage>
</organism>
<evidence type="ECO:0000256" key="6">
    <source>
        <dbReference type="ARBA" id="ARBA00032298"/>
    </source>
</evidence>
<dbReference type="GO" id="GO:0000209">
    <property type="term" value="P:protein polyubiquitination"/>
    <property type="evidence" value="ECO:0007669"/>
    <property type="project" value="TreeGrafter"/>
</dbReference>
<dbReference type="Pfam" id="PF09814">
    <property type="entry name" value="HECT_2"/>
    <property type="match status" value="1"/>
</dbReference>
<reference evidence="9" key="2">
    <citation type="submission" date="2024-08" db="UniProtKB">
        <authorList>
            <consortium name="EnsemblMetazoa"/>
        </authorList>
    </citation>
    <scope>IDENTIFICATION</scope>
</reference>
<evidence type="ECO:0000256" key="4">
    <source>
        <dbReference type="ARBA" id="ARBA00029737"/>
    </source>
</evidence>
<evidence type="ECO:0000256" key="2">
    <source>
        <dbReference type="ARBA" id="ARBA00012485"/>
    </source>
</evidence>
<reference evidence="10" key="1">
    <citation type="journal article" date="2013" name="Genome Biol.">
        <title>Draft genome of the mountain pine beetle, Dendroctonus ponderosae Hopkins, a major forest pest.</title>
        <authorList>
            <person name="Keeling C.I."/>
            <person name="Yuen M.M."/>
            <person name="Liao N.Y."/>
            <person name="Docking T.R."/>
            <person name="Chan S.K."/>
            <person name="Taylor G.A."/>
            <person name="Palmquist D.L."/>
            <person name="Jackman S.D."/>
            <person name="Nguyen A."/>
            <person name="Li M."/>
            <person name="Henderson H."/>
            <person name="Janes J.K."/>
            <person name="Zhao Y."/>
            <person name="Pandoh P."/>
            <person name="Moore R."/>
            <person name="Sperling F.A."/>
            <person name="Huber D.P."/>
            <person name="Birol I."/>
            <person name="Jones S.J."/>
            <person name="Bohlmann J."/>
        </authorList>
    </citation>
    <scope>NUCLEOTIDE SEQUENCE</scope>
</reference>
<dbReference type="AlphaFoldDB" id="A0AAR5PAR6"/>
<dbReference type="RefSeq" id="XP_019757771.1">
    <property type="nucleotide sequence ID" value="XM_019902212.2"/>
</dbReference>
<dbReference type="PANTHER" id="PTHR31531:SF2">
    <property type="entry name" value="E3 UBIQUITIN-PROTEIN LIGASE E3D"/>
    <property type="match status" value="1"/>
</dbReference>
<evidence type="ECO:0000256" key="1">
    <source>
        <dbReference type="ARBA" id="ARBA00000885"/>
    </source>
</evidence>
<evidence type="ECO:0000313" key="10">
    <source>
        <dbReference type="Proteomes" id="UP000019118"/>
    </source>
</evidence>
<sequence length="363" mass="41639">MESKFHKSIVVELRPKLKSASVFITLKDDCPNATSVILVEHDFKVVFENAENFTVPLTNFDAQSSTLTSLKISEHFISFRLLAGQSNVSNFGSFKTELLENNDIDSKLSNSTFIKNNILYAIDCANCQRSLGPDIKFERVLPLPENLDQADWFCHGHDSNPVNLLEPKTKDFLFTNCYFCIHKDKISNCLSKNNVLVCKFCFNWLGTLSENCTVRLWFNTVTFRDNNCGVFNTAPLTDAFLTIRGLFECSLLNSIKAIFVYKNSDGAKHYLLLWVLEKQLNILLSLNEHSKSTNVAKTLFKFLDHDDNEILEQWKNDQSVDVVDVSKNMMVEVMKHLYNNNKLFPVEYSKSNNFLVSYLCMYD</sequence>
<dbReference type="CTD" id="28960"/>
<dbReference type="GO" id="GO:0005829">
    <property type="term" value="C:cytosol"/>
    <property type="evidence" value="ECO:0007669"/>
    <property type="project" value="TreeGrafter"/>
</dbReference>
<dbReference type="EC" id="2.3.2.26" evidence="2"/>
<comment type="function">
    <text evidence="7">E3 ubiquitin-protein ligase which accepts ubiquitin from specific E2 ubiquitin-conjugating enzymes, and transfers it to substrates, generally promoting their degradation by the proteasome. Independently of its E3 ubiquitin-protein ligase activity, acts as an inhibitor of CPSF3 endonuclease activity by blocking CPSF3 active site.</text>
</comment>
<dbReference type="InterPro" id="IPR019193">
    <property type="entry name" value="UBQ-conj_enz_E2-bd_prot"/>
</dbReference>
<dbReference type="GO" id="GO:0031624">
    <property type="term" value="F:ubiquitin conjugating enzyme binding"/>
    <property type="evidence" value="ECO:0007669"/>
    <property type="project" value="TreeGrafter"/>
</dbReference>
<evidence type="ECO:0000256" key="5">
    <source>
        <dbReference type="ARBA" id="ARBA00032234"/>
    </source>
</evidence>
<evidence type="ECO:0000256" key="3">
    <source>
        <dbReference type="ARBA" id="ARBA00013646"/>
    </source>
</evidence>
<evidence type="ECO:0000256" key="8">
    <source>
        <dbReference type="ARBA" id="ARBA00064185"/>
    </source>
</evidence>
<dbReference type="KEGG" id="dpa:109536130"/>
<dbReference type="Proteomes" id="UP000019118">
    <property type="component" value="Unassembled WGS sequence"/>
</dbReference>
<name>A0AAR5PAR6_DENPD</name>